<sequence>MADDDDAAEPEIEQQESDEAGPSRGRSPIRSALGVGLAALVALTGLAGWTGYRVYDEHRNEQRHEAFLEVARQGAVNLTTIDYRKVDEDVARILDSASGTFHDDFQNRAKPFVDVVKQARSTSEGTVIDAGMESETADSAQVLVAVKVKTTVADGTPADPRSWRMRVAVQKTGADEYKVSNVTFVP</sequence>
<accession>A0A0J6VZ35</accession>
<organism evidence="5 6">
    <name type="scientific">Mycolicibacterium obuense</name>
    <dbReference type="NCBI Taxonomy" id="1807"/>
    <lineage>
        <taxon>Bacteria</taxon>
        <taxon>Bacillati</taxon>
        <taxon>Actinomycetota</taxon>
        <taxon>Actinomycetes</taxon>
        <taxon>Mycobacteriales</taxon>
        <taxon>Mycobacteriaceae</taxon>
        <taxon>Mycolicibacterium</taxon>
    </lineage>
</organism>
<evidence type="ECO:0000256" key="3">
    <source>
        <dbReference type="SAM" id="MobiDB-lite"/>
    </source>
</evidence>
<keyword evidence="2 4" id="KW-0472">Membrane</keyword>
<proteinExistence type="predicted"/>
<dbReference type="Proteomes" id="UP000036313">
    <property type="component" value="Unassembled WGS sequence"/>
</dbReference>
<evidence type="ECO:0000256" key="2">
    <source>
        <dbReference type="ARBA" id="ARBA00023136"/>
    </source>
</evidence>
<dbReference type="PANTHER" id="PTHR37042">
    <property type="entry name" value="OUTER MEMBRANE PROTEIN RV1973"/>
    <property type="match status" value="1"/>
</dbReference>
<name>A0A0J6VZ35_9MYCO</name>
<dbReference type="EMBL" id="JYNU01000013">
    <property type="protein sequence ID" value="KMO76340.1"/>
    <property type="molecule type" value="Genomic_DNA"/>
</dbReference>
<dbReference type="AlphaFoldDB" id="A0A0J6VZ35"/>
<evidence type="ECO:0000313" key="5">
    <source>
        <dbReference type="EMBL" id="KMO76340.1"/>
    </source>
</evidence>
<evidence type="ECO:0008006" key="7">
    <source>
        <dbReference type="Google" id="ProtNLM"/>
    </source>
</evidence>
<feature type="transmembrane region" description="Helical" evidence="4">
    <location>
        <begin position="32"/>
        <end position="52"/>
    </location>
</feature>
<keyword evidence="4" id="KW-0812">Transmembrane</keyword>
<evidence type="ECO:0000313" key="6">
    <source>
        <dbReference type="Proteomes" id="UP000036313"/>
    </source>
</evidence>
<feature type="compositionally biased region" description="Acidic residues" evidence="3">
    <location>
        <begin position="1"/>
        <end position="19"/>
    </location>
</feature>
<protein>
    <recommendedName>
        <fullName evidence="7">Mce protein</fullName>
    </recommendedName>
</protein>
<evidence type="ECO:0000256" key="4">
    <source>
        <dbReference type="SAM" id="Phobius"/>
    </source>
</evidence>
<evidence type="ECO:0000256" key="1">
    <source>
        <dbReference type="ARBA" id="ARBA00004370"/>
    </source>
</evidence>
<comment type="subcellular location">
    <subcellularLocation>
        <location evidence="1">Membrane</location>
    </subcellularLocation>
</comment>
<dbReference type="GO" id="GO:0016020">
    <property type="term" value="C:membrane"/>
    <property type="evidence" value="ECO:0007669"/>
    <property type="project" value="UniProtKB-SubCell"/>
</dbReference>
<dbReference type="RefSeq" id="WP_082164124.1">
    <property type="nucleotide sequence ID" value="NZ_JYNU01000013.1"/>
</dbReference>
<feature type="region of interest" description="Disordered" evidence="3">
    <location>
        <begin position="1"/>
        <end position="28"/>
    </location>
</feature>
<dbReference type="PANTHER" id="PTHR37042:SF4">
    <property type="entry name" value="OUTER MEMBRANE PROTEIN RV1973"/>
    <property type="match status" value="1"/>
</dbReference>
<comment type="caution">
    <text evidence="5">The sequence shown here is derived from an EMBL/GenBank/DDBJ whole genome shotgun (WGS) entry which is preliminary data.</text>
</comment>
<keyword evidence="4" id="KW-1133">Transmembrane helix</keyword>
<reference evidence="5 6" key="1">
    <citation type="journal article" date="2015" name="Genome Biol. Evol.">
        <title>Characterization of Three Mycobacterium spp. with Potential Use in Bioremediation by Genome Sequencing and Comparative Genomics.</title>
        <authorList>
            <person name="Das S."/>
            <person name="Pettersson B.M."/>
            <person name="Behra P.R."/>
            <person name="Ramesh M."/>
            <person name="Dasgupta S."/>
            <person name="Bhattacharya A."/>
            <person name="Kirsebom L.A."/>
        </authorList>
    </citation>
    <scope>NUCLEOTIDE SEQUENCE [LARGE SCALE GENOMIC DNA]</scope>
    <source>
        <strain evidence="5 6">DSM 44075</strain>
    </source>
</reference>
<gene>
    <name evidence="5" type="ORF">MOBUDSM44075_02332</name>
</gene>
<dbReference type="PATRIC" id="fig|1807.14.peg.2353"/>